<evidence type="ECO:0000313" key="1">
    <source>
        <dbReference type="EMBL" id="EZG68845.1"/>
    </source>
</evidence>
<gene>
    <name evidence="1" type="ORF">GNI_061130</name>
</gene>
<dbReference type="RefSeq" id="XP_011134539.1">
    <property type="nucleotide sequence ID" value="XM_011136237.1"/>
</dbReference>
<reference evidence="1" key="1">
    <citation type="submission" date="2013-12" db="EMBL/GenBank/DDBJ databases">
        <authorList>
            <person name="Omoto C.K."/>
            <person name="Sibley D."/>
            <person name="Venepally P."/>
            <person name="Hadjithomas M."/>
            <person name="Karamycheva S."/>
            <person name="Brunk B."/>
            <person name="Roos D."/>
            <person name="Caler E."/>
            <person name="Lorenzi H."/>
        </authorList>
    </citation>
    <scope>NUCLEOTIDE SEQUENCE</scope>
</reference>
<proteinExistence type="predicted"/>
<dbReference type="Proteomes" id="UP000019763">
    <property type="component" value="Unassembled WGS sequence"/>
</dbReference>
<name>A0A023B8C9_GRENI</name>
<accession>A0A023B8C9</accession>
<protein>
    <submittedName>
        <fullName evidence="1">Uncharacterized protein</fullName>
    </submittedName>
</protein>
<dbReference type="EMBL" id="AFNH02000463">
    <property type="protein sequence ID" value="EZG68845.1"/>
    <property type="molecule type" value="Genomic_DNA"/>
</dbReference>
<organism evidence="1 2">
    <name type="scientific">Gregarina niphandrodes</name>
    <name type="common">Septate eugregarine</name>
    <dbReference type="NCBI Taxonomy" id="110365"/>
    <lineage>
        <taxon>Eukaryota</taxon>
        <taxon>Sar</taxon>
        <taxon>Alveolata</taxon>
        <taxon>Apicomplexa</taxon>
        <taxon>Conoidasida</taxon>
        <taxon>Gregarinasina</taxon>
        <taxon>Eugregarinorida</taxon>
        <taxon>Gregarinidae</taxon>
        <taxon>Gregarina</taxon>
    </lineage>
</organism>
<dbReference type="GeneID" id="22912242"/>
<evidence type="ECO:0000313" key="2">
    <source>
        <dbReference type="Proteomes" id="UP000019763"/>
    </source>
</evidence>
<comment type="caution">
    <text evidence="1">The sequence shown here is derived from an EMBL/GenBank/DDBJ whole genome shotgun (WGS) entry which is preliminary data.</text>
</comment>
<sequence>MKCSRGVEVLSGGTNHALARVMLTMDVSGRQVDMVKTFESLALPADAAKSSNDHPAKLVVDACRILKDMPDLIIGLKNVKNVRYIDLSAEELREIHDEFNAKTDFCWNVLICLHGCMHAFAQVAKRKTCKLKGELKDRLSDWMERVATAYNGEPELDTVTNAARIEDLKFGLAAVVRCAVNNGDRTCGVAWYRPEVRPDPTDWQQAEIALGKVRAVRRLTAARRLSLGVWEAGHVVRTYEEMRTADRH</sequence>
<dbReference type="VEuPathDB" id="CryptoDB:GNI_061130"/>
<keyword evidence="2" id="KW-1185">Reference proteome</keyword>
<dbReference type="AlphaFoldDB" id="A0A023B8C9"/>